<evidence type="ECO:0000256" key="5">
    <source>
        <dbReference type="ARBA" id="ARBA00022723"/>
    </source>
</evidence>
<dbReference type="OrthoDB" id="6123450at2759"/>
<dbReference type="GO" id="GO:0005524">
    <property type="term" value="F:ATP binding"/>
    <property type="evidence" value="ECO:0007669"/>
    <property type="project" value="UniProtKB-UniRule"/>
</dbReference>
<dbReference type="InterPro" id="IPR040442">
    <property type="entry name" value="Pyrv_kinase-like_dom_sf"/>
</dbReference>
<dbReference type="InterPro" id="IPR036637">
    <property type="entry name" value="Phosphohistidine_dom_sf"/>
</dbReference>
<dbReference type="GO" id="GO:0046872">
    <property type="term" value="F:metal ion binding"/>
    <property type="evidence" value="ECO:0007669"/>
    <property type="project" value="UniProtKB-UniRule"/>
</dbReference>
<evidence type="ECO:0000259" key="10">
    <source>
        <dbReference type="Pfam" id="PF02896"/>
    </source>
</evidence>
<dbReference type="Gene3D" id="3.20.20.60">
    <property type="entry name" value="Phosphoenolpyruvate-binding domains"/>
    <property type="match status" value="1"/>
</dbReference>
<dbReference type="GO" id="GO:0050242">
    <property type="term" value="F:pyruvate, phosphate dikinase activity"/>
    <property type="evidence" value="ECO:0007669"/>
    <property type="project" value="UniProtKB-UniRule"/>
</dbReference>
<evidence type="ECO:0000313" key="11">
    <source>
        <dbReference type="EMBL" id="OHT17685.1"/>
    </source>
</evidence>
<keyword evidence="4" id="KW-0808">Transferase</keyword>
<dbReference type="InterPro" id="IPR015813">
    <property type="entry name" value="Pyrv/PenolPyrv_kinase-like_dom"/>
</dbReference>
<name>A0A1J4L6W6_9EUKA</name>
<evidence type="ECO:0000256" key="6">
    <source>
        <dbReference type="ARBA" id="ARBA00022777"/>
    </source>
</evidence>
<dbReference type="VEuPathDB" id="TrichDB:TRFO_00990"/>
<keyword evidence="11" id="KW-0670">Pyruvate</keyword>
<dbReference type="Gene3D" id="1.20.80.30">
    <property type="match status" value="1"/>
</dbReference>
<dbReference type="PANTHER" id="PTHR22931">
    <property type="entry name" value="PHOSPHOENOLPYRUVATE DIKINASE-RELATED"/>
    <property type="match status" value="1"/>
</dbReference>
<protein>
    <recommendedName>
        <fullName evidence="3 8">Pyruvate, phosphate dikinase</fullName>
        <ecNumber evidence="3 8">2.7.9.1</ecNumber>
    </recommendedName>
</protein>
<evidence type="ECO:0000256" key="8">
    <source>
        <dbReference type="PIRNR" id="PIRNR000853"/>
    </source>
</evidence>
<organism evidence="11 12">
    <name type="scientific">Tritrichomonas foetus</name>
    <dbReference type="NCBI Taxonomy" id="1144522"/>
    <lineage>
        <taxon>Eukaryota</taxon>
        <taxon>Metamonada</taxon>
        <taxon>Parabasalia</taxon>
        <taxon>Tritrichomonadida</taxon>
        <taxon>Tritrichomonadidae</taxon>
        <taxon>Tritrichomonas</taxon>
    </lineage>
</organism>
<evidence type="ECO:0000313" key="12">
    <source>
        <dbReference type="Proteomes" id="UP000179807"/>
    </source>
</evidence>
<evidence type="ECO:0000256" key="3">
    <source>
        <dbReference type="ARBA" id="ARBA00011994"/>
    </source>
</evidence>
<evidence type="ECO:0000256" key="1">
    <source>
        <dbReference type="ARBA" id="ARBA00001946"/>
    </source>
</evidence>
<dbReference type="Pfam" id="PF00391">
    <property type="entry name" value="PEP-utilizers"/>
    <property type="match status" value="1"/>
</dbReference>
<dbReference type="Gene3D" id="3.50.30.10">
    <property type="entry name" value="Phosphohistidine domain"/>
    <property type="match status" value="1"/>
</dbReference>
<comment type="similarity">
    <text evidence="2 8">Belongs to the PEP-utilizing enzyme family.</text>
</comment>
<dbReference type="GeneID" id="94824544"/>
<evidence type="ECO:0000259" key="9">
    <source>
        <dbReference type="Pfam" id="PF00391"/>
    </source>
</evidence>
<dbReference type="GO" id="GO:0016301">
    <property type="term" value="F:kinase activity"/>
    <property type="evidence" value="ECO:0007669"/>
    <property type="project" value="UniProtKB-UniRule"/>
</dbReference>
<keyword evidence="12" id="KW-1185">Reference proteome</keyword>
<comment type="caution">
    <text evidence="11">The sequence shown here is derived from an EMBL/GenBank/DDBJ whole genome shotgun (WGS) entry which is preliminary data.</text>
</comment>
<dbReference type="PANTHER" id="PTHR22931:SF9">
    <property type="entry name" value="PYRUVATE, PHOSPHATE DIKINASE 1, CHLOROPLASTIC"/>
    <property type="match status" value="1"/>
</dbReference>
<dbReference type="EMBL" id="MLAK01000001">
    <property type="protein sequence ID" value="OHT17685.1"/>
    <property type="molecule type" value="Genomic_DNA"/>
</dbReference>
<dbReference type="PIRSF" id="PIRSF000853">
    <property type="entry name" value="PPDK"/>
    <property type="match status" value="1"/>
</dbReference>
<dbReference type="InterPro" id="IPR010121">
    <property type="entry name" value="Pyruvate_phosphate_dikinase"/>
</dbReference>
<dbReference type="InterPro" id="IPR008279">
    <property type="entry name" value="PEP-util_enz_mobile_dom"/>
</dbReference>
<proteinExistence type="inferred from homology"/>
<comment type="catalytic activity">
    <reaction evidence="8">
        <text>pyruvate + phosphate + ATP = phosphoenolpyruvate + AMP + diphosphate + H(+)</text>
        <dbReference type="Rhea" id="RHEA:10756"/>
        <dbReference type="ChEBI" id="CHEBI:15361"/>
        <dbReference type="ChEBI" id="CHEBI:15378"/>
        <dbReference type="ChEBI" id="CHEBI:30616"/>
        <dbReference type="ChEBI" id="CHEBI:33019"/>
        <dbReference type="ChEBI" id="CHEBI:43474"/>
        <dbReference type="ChEBI" id="CHEBI:58702"/>
        <dbReference type="ChEBI" id="CHEBI:456215"/>
        <dbReference type="EC" id="2.7.9.1"/>
    </reaction>
</comment>
<dbReference type="Gene3D" id="3.30.1490.20">
    <property type="entry name" value="ATP-grasp fold, A domain"/>
    <property type="match status" value="1"/>
</dbReference>
<dbReference type="EC" id="2.7.9.1" evidence="3 8"/>
<evidence type="ECO:0000256" key="2">
    <source>
        <dbReference type="ARBA" id="ARBA00007837"/>
    </source>
</evidence>
<feature type="domain" description="PEP-utilising enzyme C-terminal" evidence="10">
    <location>
        <begin position="528"/>
        <end position="879"/>
    </location>
</feature>
<dbReference type="SUPFAM" id="SSF52009">
    <property type="entry name" value="Phosphohistidine domain"/>
    <property type="match status" value="1"/>
</dbReference>
<sequence length="884" mass="96952">MGLGKIIHRMDEKILSLQRVHELYKQTKELKPVRDNCGTKALNLCIAKETGLEIPPGFVITGAGFEAISKTVNNSLPSQLWDQIVSQIREIEDSTKTKFSGENPLFLAVSGVTPTPGVVCVGMNDYTTRMLEKKSNNRAFAYYCYSKFIRSFGVLVFNTPEYEFDDLLDSYIASRDIQNISKCCATDWIQISKLFKSVIVRYSGSPFPQDPMEQLKQVIMGSVNYFGNENATNYRAEVQEDSTVGHSILVTMMRFGGINSKSCAGAISSHDLVTGAAKISGIFGLNALVDDVCEENLDTSQIDEMSSSFGDCYKALSNSFNAITKIFKEPMTLKFVVEDGHIYIVSIKRSTFSGFGRFSAAVSLVDSKVITSNDALTSLHPSDLKSILAQRVKKAPHSCFCKGHPGAYGGNTGIISVNSSDALMKSKRGQKVVFVRKRFCHTDMKTLIVSNGLITVKGGPYSAAAYYANALCKPAVIGCSSLLIDESLITSENQTLSIGDEITISNGVAYVAALPLTLPDSIDDKDVKQVMRWIDETRSGKISVFNEAKSIDEVVLSFTAGADGVGMFKIENFIVNDAEAITAFAETNDQSIAVEIENRLSASFSDLFAAAKDKLVTVQLIANPLASFLPSAEELTEEIATLRVQKELSKDFAKDDLLQSKINILNRVKHHTEKNPLLGLRGVRLGLINQEMIELQIRSILKGAKVSRRRGAAPRIRIMLPLVTDAREIVKLESITNDVILEFEEAAELGAMIDNPRACYVSGRIAEIARILCFDSTNLHEATFGMSSKDDPDMFLSNYTDNRIFDENPFTTIDQNGVGKLMKKCVEDAKKANPDVLICITGQNCYDIKSVNFCYNIGIGTITCDPMMTPVARLCAAQAVLTKA</sequence>
<dbReference type="Gene3D" id="3.30.470.20">
    <property type="entry name" value="ATP-grasp fold, B domain"/>
    <property type="match status" value="1"/>
</dbReference>
<dbReference type="InterPro" id="IPR000121">
    <property type="entry name" value="PEP_util_C"/>
</dbReference>
<gene>
    <name evidence="11" type="ORF">TRFO_00990</name>
</gene>
<dbReference type="Pfam" id="PF02896">
    <property type="entry name" value="PEP-utilizers_C"/>
    <property type="match status" value="1"/>
</dbReference>
<dbReference type="RefSeq" id="XP_068370821.1">
    <property type="nucleotide sequence ID" value="XM_068489840.1"/>
</dbReference>
<feature type="domain" description="PEP-utilising enzyme mobile" evidence="9">
    <location>
        <begin position="431"/>
        <end position="502"/>
    </location>
</feature>
<evidence type="ECO:0000256" key="7">
    <source>
        <dbReference type="ARBA" id="ARBA00022842"/>
    </source>
</evidence>
<dbReference type="InterPro" id="IPR013815">
    <property type="entry name" value="ATP_grasp_subdomain_1"/>
</dbReference>
<evidence type="ECO:0000256" key="4">
    <source>
        <dbReference type="ARBA" id="ARBA00022679"/>
    </source>
</evidence>
<dbReference type="SUPFAM" id="SSF56059">
    <property type="entry name" value="Glutathione synthetase ATP-binding domain-like"/>
    <property type="match status" value="1"/>
</dbReference>
<dbReference type="AlphaFoldDB" id="A0A1J4L6W6"/>
<comment type="cofactor">
    <cofactor evidence="1 8">
        <name>Mg(2+)</name>
        <dbReference type="ChEBI" id="CHEBI:18420"/>
    </cofactor>
</comment>
<dbReference type="Gene3D" id="1.10.189.10">
    <property type="entry name" value="Pyruvate Phosphate Dikinase, domain 2"/>
    <property type="match status" value="1"/>
</dbReference>
<accession>A0A1J4L6W6</accession>
<dbReference type="Proteomes" id="UP000179807">
    <property type="component" value="Unassembled WGS sequence"/>
</dbReference>
<keyword evidence="5" id="KW-0479">Metal-binding</keyword>
<dbReference type="SUPFAM" id="SSF51621">
    <property type="entry name" value="Phosphoenolpyruvate/pyruvate domain"/>
    <property type="match status" value="1"/>
</dbReference>
<keyword evidence="6" id="KW-0418">Kinase</keyword>
<reference evidence="11" key="1">
    <citation type="submission" date="2016-10" db="EMBL/GenBank/DDBJ databases">
        <authorList>
            <person name="Benchimol M."/>
            <person name="Almeida L.G."/>
            <person name="Vasconcelos A.T."/>
            <person name="Perreira-Neves A."/>
            <person name="Rosa I.A."/>
            <person name="Tasca T."/>
            <person name="Bogo M.R."/>
            <person name="de Souza W."/>
        </authorList>
    </citation>
    <scope>NUCLEOTIDE SEQUENCE [LARGE SCALE GENOMIC DNA]</scope>
    <source>
        <strain evidence="11">K</strain>
    </source>
</reference>
<keyword evidence="7" id="KW-0460">Magnesium</keyword>